<evidence type="ECO:0000313" key="3">
    <source>
        <dbReference type="Proteomes" id="UP000186922"/>
    </source>
</evidence>
<organism evidence="2 3">
    <name type="scientific">Ramazzottius varieornatus</name>
    <name type="common">Water bear</name>
    <name type="synonym">Tardigrade</name>
    <dbReference type="NCBI Taxonomy" id="947166"/>
    <lineage>
        <taxon>Eukaryota</taxon>
        <taxon>Metazoa</taxon>
        <taxon>Ecdysozoa</taxon>
        <taxon>Tardigrada</taxon>
        <taxon>Eutardigrada</taxon>
        <taxon>Parachela</taxon>
        <taxon>Hypsibioidea</taxon>
        <taxon>Ramazzottiidae</taxon>
        <taxon>Ramazzottius</taxon>
    </lineage>
</organism>
<protein>
    <submittedName>
        <fullName evidence="2">Uncharacterized protein</fullName>
    </submittedName>
</protein>
<feature type="region of interest" description="Disordered" evidence="1">
    <location>
        <begin position="166"/>
        <end position="190"/>
    </location>
</feature>
<proteinExistence type="predicted"/>
<feature type="region of interest" description="Disordered" evidence="1">
    <location>
        <begin position="60"/>
        <end position="83"/>
    </location>
</feature>
<gene>
    <name evidence="2" type="primary">RvY_06949</name>
    <name evidence="2" type="synonym">RvY_06949.3</name>
    <name evidence="2" type="ORF">RvY_06949-3</name>
</gene>
<sequence length="190" mass="20112">MSRDGLNGCKAISDNDRLDEIKRRAKEAGVPAGLTERINFKNRAYLPTVQKQHVPQNLPPAAVHTLVPPSARPATSQPGQIADRRASTATFMPDRPVATAPVVPGRPLPAVLPGANRPVSTVTLADRPRGSIGGAGANTAPIALVDPAQKAESMVGQLGTCPLQERLRADGRSSDFGEAQRKQLSLERAH</sequence>
<dbReference type="EMBL" id="BDGG01000003">
    <property type="protein sequence ID" value="GAU95311.1"/>
    <property type="molecule type" value="Genomic_DNA"/>
</dbReference>
<accession>A0A1D1V0P8</accession>
<reference evidence="2 3" key="1">
    <citation type="journal article" date="2016" name="Nat. Commun.">
        <title>Extremotolerant tardigrade genome and improved radiotolerance of human cultured cells by tardigrade-unique protein.</title>
        <authorList>
            <person name="Hashimoto T."/>
            <person name="Horikawa D.D."/>
            <person name="Saito Y."/>
            <person name="Kuwahara H."/>
            <person name="Kozuka-Hata H."/>
            <person name="Shin-I T."/>
            <person name="Minakuchi Y."/>
            <person name="Ohishi K."/>
            <person name="Motoyama A."/>
            <person name="Aizu T."/>
            <person name="Enomoto A."/>
            <person name="Kondo K."/>
            <person name="Tanaka S."/>
            <person name="Hara Y."/>
            <person name="Koshikawa S."/>
            <person name="Sagara H."/>
            <person name="Miura T."/>
            <person name="Yokobori S."/>
            <person name="Miyagawa K."/>
            <person name="Suzuki Y."/>
            <person name="Kubo T."/>
            <person name="Oyama M."/>
            <person name="Kohara Y."/>
            <person name="Fujiyama A."/>
            <person name="Arakawa K."/>
            <person name="Katayama T."/>
            <person name="Toyoda A."/>
            <person name="Kunieda T."/>
        </authorList>
    </citation>
    <scope>NUCLEOTIDE SEQUENCE [LARGE SCALE GENOMIC DNA]</scope>
    <source>
        <strain evidence="2 3">YOKOZUNA-1</strain>
    </source>
</reference>
<evidence type="ECO:0000313" key="2">
    <source>
        <dbReference type="EMBL" id="GAU95311.1"/>
    </source>
</evidence>
<dbReference type="AlphaFoldDB" id="A0A1D1V0P8"/>
<keyword evidence="3" id="KW-1185">Reference proteome</keyword>
<dbReference type="Proteomes" id="UP000186922">
    <property type="component" value="Unassembled WGS sequence"/>
</dbReference>
<comment type="caution">
    <text evidence="2">The sequence shown here is derived from an EMBL/GenBank/DDBJ whole genome shotgun (WGS) entry which is preliminary data.</text>
</comment>
<name>A0A1D1V0P8_RAMVA</name>
<evidence type="ECO:0000256" key="1">
    <source>
        <dbReference type="SAM" id="MobiDB-lite"/>
    </source>
</evidence>